<feature type="repeat" description="ANK" evidence="3">
    <location>
        <begin position="290"/>
        <end position="322"/>
    </location>
</feature>
<keyword evidence="1" id="KW-0677">Repeat</keyword>
<organism evidence="5 6">
    <name type="scientific">Sphingobacterium alimentarium</name>
    <dbReference type="NCBI Taxonomy" id="797292"/>
    <lineage>
        <taxon>Bacteria</taxon>
        <taxon>Pseudomonadati</taxon>
        <taxon>Bacteroidota</taxon>
        <taxon>Sphingobacteriia</taxon>
        <taxon>Sphingobacteriales</taxon>
        <taxon>Sphingobacteriaceae</taxon>
        <taxon>Sphingobacterium</taxon>
    </lineage>
</organism>
<dbReference type="InterPro" id="IPR002110">
    <property type="entry name" value="Ankyrin_rpt"/>
</dbReference>
<dbReference type="PANTHER" id="PTHR24198">
    <property type="entry name" value="ANKYRIN REPEAT AND PROTEIN KINASE DOMAIN-CONTAINING PROTEIN"/>
    <property type="match status" value="1"/>
</dbReference>
<dbReference type="PANTHER" id="PTHR24198:SF165">
    <property type="entry name" value="ANKYRIN REPEAT-CONTAINING PROTEIN-RELATED"/>
    <property type="match status" value="1"/>
</dbReference>
<evidence type="ECO:0000256" key="2">
    <source>
        <dbReference type="ARBA" id="ARBA00023043"/>
    </source>
</evidence>
<protein>
    <submittedName>
        <fullName evidence="5">Ankyrin repeat protein</fullName>
    </submittedName>
</protein>
<name>A0A4R3VR08_9SPHI</name>
<gene>
    <name evidence="5" type="ORF">EDC17_10544</name>
</gene>
<dbReference type="Gene3D" id="1.25.40.20">
    <property type="entry name" value="Ankyrin repeat-containing domain"/>
    <property type="match status" value="3"/>
</dbReference>
<dbReference type="Pfam" id="PF12796">
    <property type="entry name" value="Ank_2"/>
    <property type="match status" value="3"/>
</dbReference>
<dbReference type="InterPro" id="IPR036770">
    <property type="entry name" value="Ankyrin_rpt-contain_sf"/>
</dbReference>
<feature type="repeat" description="ANK" evidence="3">
    <location>
        <begin position="90"/>
        <end position="122"/>
    </location>
</feature>
<dbReference type="RefSeq" id="WP_132778820.1">
    <property type="nucleotide sequence ID" value="NZ_SMBZ01000054.1"/>
</dbReference>
<dbReference type="Pfam" id="PF00023">
    <property type="entry name" value="Ank"/>
    <property type="match status" value="1"/>
</dbReference>
<accession>A0A4R3VR08</accession>
<feature type="repeat" description="ANK" evidence="3">
    <location>
        <begin position="429"/>
        <end position="462"/>
    </location>
</feature>
<keyword evidence="6" id="KW-1185">Reference proteome</keyword>
<dbReference type="OrthoDB" id="2575953at2"/>
<sequence length="488" mass="53182">MKKSFLFSLLLATSLYANAQDNTLLSGDFWKGKPTIEAIKGEIAKGNNPAEQNAGFHDPVTMAINNRISNDVIKYLIEQEGNDVNKKTHHSRTYLQWAAAAGNLELVQYLIDKGSDVHYKDSHGDAVIAYAAGSNKNLAVYDALFAKGIDPKAKYEDGKNLIMYAIAGDTDLKVTDYFVAKGIAISDKDNHGRTVADYAARFGNLEIIEKLVARGVKPTDQALFFATQGSRQKQNGLEVYQQLIEKYQLNPTATNPEGETLLHILVRRPNKEVLDFFLNQGIDIAKADNNGNTILMNAAAARDASLIESLLAKSSNINAKNENGETALLKAIASGSADVADLLIKKGAQVDVVDNNGNNLAYYWFNSFRPAAQEDFTNKLEVLKTAGVNVTAPQANGSSLFHLAVEKQNVELIDKAVALGADINAQDEEGNTALHKAALIAKDDSILKKLISLGAKKDLKTEFEETAFDLAKENEFLANNNVSIDFLK</sequence>
<dbReference type="PROSITE" id="PS50088">
    <property type="entry name" value="ANK_REPEAT"/>
    <property type="match status" value="6"/>
</dbReference>
<keyword evidence="2 3" id="KW-0040">ANK repeat</keyword>
<feature type="chain" id="PRO_5020458176" evidence="4">
    <location>
        <begin position="20"/>
        <end position="488"/>
    </location>
</feature>
<feature type="repeat" description="ANK" evidence="3">
    <location>
        <begin position="257"/>
        <end position="289"/>
    </location>
</feature>
<dbReference type="Pfam" id="PF13637">
    <property type="entry name" value="Ank_4"/>
    <property type="match status" value="1"/>
</dbReference>
<keyword evidence="4" id="KW-0732">Signal</keyword>
<reference evidence="5 6" key="1">
    <citation type="submission" date="2019-03" db="EMBL/GenBank/DDBJ databases">
        <title>Genomic Encyclopedia of Type Strains, Phase IV (KMG-IV): sequencing the most valuable type-strain genomes for metagenomic binning, comparative biology and taxonomic classification.</title>
        <authorList>
            <person name="Goeker M."/>
        </authorList>
    </citation>
    <scope>NUCLEOTIDE SEQUENCE [LARGE SCALE GENOMIC DNA]</scope>
    <source>
        <strain evidence="5 6">DSM 22362</strain>
    </source>
</reference>
<proteinExistence type="predicted"/>
<evidence type="ECO:0000256" key="1">
    <source>
        <dbReference type="ARBA" id="ARBA00022737"/>
    </source>
</evidence>
<evidence type="ECO:0000256" key="3">
    <source>
        <dbReference type="PROSITE-ProRule" id="PRU00023"/>
    </source>
</evidence>
<evidence type="ECO:0000313" key="6">
    <source>
        <dbReference type="Proteomes" id="UP000295197"/>
    </source>
</evidence>
<evidence type="ECO:0000313" key="5">
    <source>
        <dbReference type="EMBL" id="TCV07273.1"/>
    </source>
</evidence>
<comment type="caution">
    <text evidence="5">The sequence shown here is derived from an EMBL/GenBank/DDBJ whole genome shotgun (WGS) entry which is preliminary data.</text>
</comment>
<dbReference type="PROSITE" id="PS50297">
    <property type="entry name" value="ANK_REP_REGION"/>
    <property type="match status" value="6"/>
</dbReference>
<dbReference type="EMBL" id="SMBZ01000054">
    <property type="protein sequence ID" value="TCV07273.1"/>
    <property type="molecule type" value="Genomic_DNA"/>
</dbReference>
<dbReference type="SMART" id="SM00248">
    <property type="entry name" value="ANK"/>
    <property type="match status" value="10"/>
</dbReference>
<dbReference type="AlphaFoldDB" id="A0A4R3VR08"/>
<feature type="repeat" description="ANK" evidence="3">
    <location>
        <begin position="396"/>
        <end position="428"/>
    </location>
</feature>
<dbReference type="SUPFAM" id="SSF48403">
    <property type="entry name" value="Ankyrin repeat"/>
    <property type="match status" value="2"/>
</dbReference>
<evidence type="ECO:0000256" key="4">
    <source>
        <dbReference type="SAM" id="SignalP"/>
    </source>
</evidence>
<dbReference type="Proteomes" id="UP000295197">
    <property type="component" value="Unassembled WGS sequence"/>
</dbReference>
<feature type="repeat" description="ANK" evidence="3">
    <location>
        <begin position="323"/>
        <end position="355"/>
    </location>
</feature>
<feature type="signal peptide" evidence="4">
    <location>
        <begin position="1"/>
        <end position="19"/>
    </location>
</feature>